<accession>A0ABN7W906</accession>
<dbReference type="Proteomes" id="UP000789901">
    <property type="component" value="Unassembled WGS sequence"/>
</dbReference>
<protein>
    <submittedName>
        <fullName evidence="1">25959_t:CDS:1</fullName>
    </submittedName>
</protein>
<evidence type="ECO:0000313" key="1">
    <source>
        <dbReference type="EMBL" id="CAG8822495.1"/>
    </source>
</evidence>
<keyword evidence="2" id="KW-1185">Reference proteome</keyword>
<sequence>NVPYNDTQNSNNNIIAKSDEASSILLKYIITTNRQTEMKIETALMSGTPKQG</sequence>
<reference evidence="1 2" key="1">
    <citation type="submission" date="2021-06" db="EMBL/GenBank/DDBJ databases">
        <authorList>
            <person name="Kallberg Y."/>
            <person name="Tangrot J."/>
            <person name="Rosling A."/>
        </authorList>
    </citation>
    <scope>NUCLEOTIDE SEQUENCE [LARGE SCALE GENOMIC DNA]</scope>
    <source>
        <strain evidence="1 2">120-4 pot B 10/14</strain>
    </source>
</reference>
<organism evidence="1 2">
    <name type="scientific">Gigaspora margarita</name>
    <dbReference type="NCBI Taxonomy" id="4874"/>
    <lineage>
        <taxon>Eukaryota</taxon>
        <taxon>Fungi</taxon>
        <taxon>Fungi incertae sedis</taxon>
        <taxon>Mucoromycota</taxon>
        <taxon>Glomeromycotina</taxon>
        <taxon>Glomeromycetes</taxon>
        <taxon>Diversisporales</taxon>
        <taxon>Gigasporaceae</taxon>
        <taxon>Gigaspora</taxon>
    </lineage>
</organism>
<gene>
    <name evidence="1" type="ORF">GMARGA_LOCUS28109</name>
</gene>
<comment type="caution">
    <text evidence="1">The sequence shown here is derived from an EMBL/GenBank/DDBJ whole genome shotgun (WGS) entry which is preliminary data.</text>
</comment>
<feature type="non-terminal residue" evidence="1">
    <location>
        <position position="1"/>
    </location>
</feature>
<name>A0ABN7W906_GIGMA</name>
<evidence type="ECO:0000313" key="2">
    <source>
        <dbReference type="Proteomes" id="UP000789901"/>
    </source>
</evidence>
<proteinExistence type="predicted"/>
<dbReference type="EMBL" id="CAJVQB010035403">
    <property type="protein sequence ID" value="CAG8822495.1"/>
    <property type="molecule type" value="Genomic_DNA"/>
</dbReference>